<dbReference type="PANTHER" id="PTHR43808">
    <property type="entry name" value="ACETYLORNITHINE DEACETYLASE"/>
    <property type="match status" value="1"/>
</dbReference>
<dbReference type="Gene3D" id="3.40.630.10">
    <property type="entry name" value="Zn peptidases"/>
    <property type="match status" value="1"/>
</dbReference>
<dbReference type="GO" id="GO:0008777">
    <property type="term" value="F:acetylornithine deacetylase activity"/>
    <property type="evidence" value="ECO:0007669"/>
    <property type="project" value="TreeGrafter"/>
</dbReference>
<sequence length="401" mass="43258">MTAAPVVSKTVVDILAELIAIPSVNPMGQDVQGDIYFEGRVSDWLVEFFQSLGVAYERIEVAPGRDNVIAKFDSPGSDRTILLDAHQDTVPVEGMTIPAFEPKIEGGRITGRGACDVKGGMAAMLIAFRRLVRERPANAASVIMTCTCDEEATTLGINDLVTYWQQPGRSGLLSSKPDVAVIAEPTGLDVVVAHRGVTRFKIRTAGRACHSSDPTQGVNAIYRMASVLAVLEEYADLVTRKVKPHALCGGATLSVGRITGGTSVNIVPDECVIEVDRRVIPGEKRSEVVAHLRRYVQERLDFDVIFDPPWLESPPLTDADNSELASAVLKCVQEVDGPHSAIGVPYGTHASRTCSAEVPSIVFGPGSIDQAHTKDEFLEIDQLEKAAEVYFQLCCDDGLTK</sequence>
<comment type="pathway">
    <text evidence="3">Amino-acid biosynthesis; L-lysine biosynthesis via DAP pathway; LL-2,6-diaminopimelate from (S)-tetrahydrodipicolinate (succinylase route): step 3/3.</text>
</comment>
<evidence type="ECO:0000313" key="13">
    <source>
        <dbReference type="EMBL" id="APZ94330.1"/>
    </source>
</evidence>
<dbReference type="PROSITE" id="PS00758">
    <property type="entry name" value="ARGE_DAPE_CPG2_1"/>
    <property type="match status" value="1"/>
</dbReference>
<dbReference type="SUPFAM" id="SSF53187">
    <property type="entry name" value="Zn-dependent exopeptidases"/>
    <property type="match status" value="1"/>
</dbReference>
<dbReference type="GO" id="GO:0006526">
    <property type="term" value="P:L-arginine biosynthetic process"/>
    <property type="evidence" value="ECO:0007669"/>
    <property type="project" value="TreeGrafter"/>
</dbReference>
<evidence type="ECO:0000259" key="12">
    <source>
        <dbReference type="Pfam" id="PF07687"/>
    </source>
</evidence>
<protein>
    <recommendedName>
        <fullName evidence="6">Probable succinyl-diaminopimelate desuccinylase</fullName>
        <ecNumber evidence="5">3.5.1.18</ecNumber>
    </recommendedName>
</protein>
<dbReference type="AlphaFoldDB" id="A0A1P8WJU6"/>
<dbReference type="UniPathway" id="UPA00034">
    <property type="reaction ID" value="UER00021"/>
</dbReference>
<dbReference type="GO" id="GO:0009014">
    <property type="term" value="F:succinyl-diaminopimelate desuccinylase activity"/>
    <property type="evidence" value="ECO:0007669"/>
    <property type="project" value="UniProtKB-EC"/>
</dbReference>
<evidence type="ECO:0000256" key="8">
    <source>
        <dbReference type="ARBA" id="ARBA00022801"/>
    </source>
</evidence>
<dbReference type="CDD" id="cd03894">
    <property type="entry name" value="M20_ArgE"/>
    <property type="match status" value="1"/>
</dbReference>
<keyword evidence="9" id="KW-0862">Zinc</keyword>
<dbReference type="NCBIfam" id="TIGR01910">
    <property type="entry name" value="DapE-ArgE"/>
    <property type="match status" value="1"/>
</dbReference>
<evidence type="ECO:0000256" key="6">
    <source>
        <dbReference type="ARBA" id="ARBA00016853"/>
    </source>
</evidence>
<gene>
    <name evidence="13" type="primary">argE_1</name>
    <name evidence="13" type="ORF">Fuma_03958</name>
</gene>
<dbReference type="GO" id="GO:0009089">
    <property type="term" value="P:lysine biosynthetic process via diaminopimelate"/>
    <property type="evidence" value="ECO:0007669"/>
    <property type="project" value="UniProtKB-UniPathway"/>
</dbReference>
<dbReference type="EMBL" id="CP017641">
    <property type="protein sequence ID" value="APZ94330.1"/>
    <property type="molecule type" value="Genomic_DNA"/>
</dbReference>
<dbReference type="InterPro" id="IPR036264">
    <property type="entry name" value="Bact_exopeptidase_dim_dom"/>
</dbReference>
<comment type="cofactor">
    <cofactor evidence="1">
        <name>Co(2+)</name>
        <dbReference type="ChEBI" id="CHEBI:48828"/>
    </cofactor>
</comment>
<dbReference type="Proteomes" id="UP000187735">
    <property type="component" value="Chromosome"/>
</dbReference>
<dbReference type="InterPro" id="IPR010182">
    <property type="entry name" value="ArgE/DapE"/>
</dbReference>
<evidence type="ECO:0000256" key="4">
    <source>
        <dbReference type="ARBA" id="ARBA00006247"/>
    </source>
</evidence>
<evidence type="ECO:0000256" key="7">
    <source>
        <dbReference type="ARBA" id="ARBA00022723"/>
    </source>
</evidence>
<dbReference type="InterPro" id="IPR011650">
    <property type="entry name" value="Peptidase_M20_dimer"/>
</dbReference>
<keyword evidence="14" id="KW-1185">Reference proteome</keyword>
<proteinExistence type="inferred from homology"/>
<evidence type="ECO:0000256" key="1">
    <source>
        <dbReference type="ARBA" id="ARBA00001941"/>
    </source>
</evidence>
<reference evidence="13 14" key="1">
    <citation type="journal article" date="2016" name="Front. Microbiol.">
        <title>Fuerstia marisgermanicae gen. nov., sp. nov., an Unusual Member of the Phylum Planctomycetes from the German Wadden Sea.</title>
        <authorList>
            <person name="Kohn T."/>
            <person name="Heuer A."/>
            <person name="Jogler M."/>
            <person name="Vollmers J."/>
            <person name="Boedeker C."/>
            <person name="Bunk B."/>
            <person name="Rast P."/>
            <person name="Borchert D."/>
            <person name="Glockner I."/>
            <person name="Freese H.M."/>
            <person name="Klenk H.P."/>
            <person name="Overmann J."/>
            <person name="Kaster A.K."/>
            <person name="Rohde M."/>
            <person name="Wiegand S."/>
            <person name="Jogler C."/>
        </authorList>
    </citation>
    <scope>NUCLEOTIDE SEQUENCE [LARGE SCALE GENOMIC DNA]</scope>
    <source>
        <strain evidence="13 14">NH11</strain>
    </source>
</reference>
<keyword evidence="7" id="KW-0479">Metal-binding</keyword>
<evidence type="ECO:0000256" key="3">
    <source>
        <dbReference type="ARBA" id="ARBA00005130"/>
    </source>
</evidence>
<dbReference type="Pfam" id="PF01546">
    <property type="entry name" value="Peptidase_M20"/>
    <property type="match status" value="1"/>
</dbReference>
<evidence type="ECO:0000256" key="2">
    <source>
        <dbReference type="ARBA" id="ARBA00001947"/>
    </source>
</evidence>
<keyword evidence="8 13" id="KW-0378">Hydrolase</keyword>
<feature type="domain" description="Peptidase M20 dimerisation" evidence="12">
    <location>
        <begin position="192"/>
        <end position="300"/>
    </location>
</feature>
<dbReference type="Gene3D" id="3.30.70.360">
    <property type="match status" value="1"/>
</dbReference>
<evidence type="ECO:0000256" key="9">
    <source>
        <dbReference type="ARBA" id="ARBA00022833"/>
    </source>
</evidence>
<evidence type="ECO:0000313" key="14">
    <source>
        <dbReference type="Proteomes" id="UP000187735"/>
    </source>
</evidence>
<comment type="similarity">
    <text evidence="4">Belongs to the peptidase M20A family.</text>
</comment>
<dbReference type="KEGG" id="fmr:Fuma_03958"/>
<dbReference type="OrthoDB" id="9792335at2"/>
<evidence type="ECO:0000256" key="10">
    <source>
        <dbReference type="ARBA" id="ARBA00023285"/>
    </source>
</evidence>
<evidence type="ECO:0000256" key="5">
    <source>
        <dbReference type="ARBA" id="ARBA00011921"/>
    </source>
</evidence>
<dbReference type="InterPro" id="IPR050072">
    <property type="entry name" value="Peptidase_M20A"/>
</dbReference>
<dbReference type="InterPro" id="IPR002933">
    <property type="entry name" value="Peptidase_M20"/>
</dbReference>
<dbReference type="RefSeq" id="WP_077025651.1">
    <property type="nucleotide sequence ID" value="NZ_CP017641.1"/>
</dbReference>
<comment type="catalytic activity">
    <reaction evidence="11">
        <text>N-succinyl-(2S,6S)-2,6-diaminopimelate + H2O = (2S,6S)-2,6-diaminopimelate + succinate</text>
        <dbReference type="Rhea" id="RHEA:22608"/>
        <dbReference type="ChEBI" id="CHEBI:15377"/>
        <dbReference type="ChEBI" id="CHEBI:30031"/>
        <dbReference type="ChEBI" id="CHEBI:57609"/>
        <dbReference type="ChEBI" id="CHEBI:58087"/>
        <dbReference type="EC" id="3.5.1.18"/>
    </reaction>
</comment>
<organism evidence="13 14">
    <name type="scientific">Fuerstiella marisgermanici</name>
    <dbReference type="NCBI Taxonomy" id="1891926"/>
    <lineage>
        <taxon>Bacteria</taxon>
        <taxon>Pseudomonadati</taxon>
        <taxon>Planctomycetota</taxon>
        <taxon>Planctomycetia</taxon>
        <taxon>Planctomycetales</taxon>
        <taxon>Planctomycetaceae</taxon>
        <taxon>Fuerstiella</taxon>
    </lineage>
</organism>
<dbReference type="GO" id="GO:0046872">
    <property type="term" value="F:metal ion binding"/>
    <property type="evidence" value="ECO:0007669"/>
    <property type="project" value="UniProtKB-KW"/>
</dbReference>
<dbReference type="Pfam" id="PF07687">
    <property type="entry name" value="M20_dimer"/>
    <property type="match status" value="1"/>
</dbReference>
<dbReference type="PANTHER" id="PTHR43808:SF31">
    <property type="entry name" value="N-ACETYL-L-CITRULLINE DEACETYLASE"/>
    <property type="match status" value="1"/>
</dbReference>
<keyword evidence="10" id="KW-0170">Cobalt</keyword>
<name>A0A1P8WJU6_9PLAN</name>
<evidence type="ECO:0000256" key="11">
    <source>
        <dbReference type="ARBA" id="ARBA00051301"/>
    </source>
</evidence>
<accession>A0A1P8WJU6</accession>
<dbReference type="InterPro" id="IPR001261">
    <property type="entry name" value="ArgE/DapE_CS"/>
</dbReference>
<dbReference type="STRING" id="1891926.Fuma_03958"/>
<comment type="cofactor">
    <cofactor evidence="2">
        <name>Zn(2+)</name>
        <dbReference type="ChEBI" id="CHEBI:29105"/>
    </cofactor>
</comment>
<dbReference type="EC" id="3.5.1.18" evidence="5"/>
<dbReference type="SUPFAM" id="SSF55031">
    <property type="entry name" value="Bacterial exopeptidase dimerisation domain"/>
    <property type="match status" value="1"/>
</dbReference>